<feature type="compositionally biased region" description="Low complexity" evidence="1">
    <location>
        <begin position="130"/>
        <end position="139"/>
    </location>
</feature>
<evidence type="ECO:0000313" key="2">
    <source>
        <dbReference type="EMBL" id="KAF9521394.1"/>
    </source>
</evidence>
<reference evidence="2" key="1">
    <citation type="submission" date="2020-11" db="EMBL/GenBank/DDBJ databases">
        <authorList>
            <consortium name="DOE Joint Genome Institute"/>
            <person name="Ahrendt S."/>
            <person name="Riley R."/>
            <person name="Andreopoulos W."/>
            <person name="Labutti K."/>
            <person name="Pangilinan J."/>
            <person name="Ruiz-Duenas F.J."/>
            <person name="Barrasa J.M."/>
            <person name="Sanchez-Garcia M."/>
            <person name="Camarero S."/>
            <person name="Miyauchi S."/>
            <person name="Serrano A."/>
            <person name="Linde D."/>
            <person name="Babiker R."/>
            <person name="Drula E."/>
            <person name="Ayuso-Fernandez I."/>
            <person name="Pacheco R."/>
            <person name="Padilla G."/>
            <person name="Ferreira P."/>
            <person name="Barriuso J."/>
            <person name="Kellner H."/>
            <person name="Castanera R."/>
            <person name="Alfaro M."/>
            <person name="Ramirez L."/>
            <person name="Pisabarro A.G."/>
            <person name="Kuo A."/>
            <person name="Tritt A."/>
            <person name="Lipzen A."/>
            <person name="He G."/>
            <person name="Yan M."/>
            <person name="Ng V."/>
            <person name="Cullen D."/>
            <person name="Martin F."/>
            <person name="Rosso M.-N."/>
            <person name="Henrissat B."/>
            <person name="Hibbett D."/>
            <person name="Martinez A.T."/>
            <person name="Grigoriev I.V."/>
        </authorList>
    </citation>
    <scope>NUCLEOTIDE SEQUENCE</scope>
    <source>
        <strain evidence="2">CBS 506.95</strain>
    </source>
</reference>
<proteinExistence type="predicted"/>
<name>A0A9P6E2J2_9AGAR</name>
<evidence type="ECO:0000256" key="1">
    <source>
        <dbReference type="SAM" id="MobiDB-lite"/>
    </source>
</evidence>
<protein>
    <submittedName>
        <fullName evidence="2">Uncharacterized protein</fullName>
    </submittedName>
</protein>
<feature type="compositionally biased region" description="Low complexity" evidence="1">
    <location>
        <begin position="104"/>
        <end position="115"/>
    </location>
</feature>
<evidence type="ECO:0000313" key="3">
    <source>
        <dbReference type="Proteomes" id="UP000807306"/>
    </source>
</evidence>
<dbReference type="EMBL" id="MU158085">
    <property type="protein sequence ID" value="KAF9521394.1"/>
    <property type="molecule type" value="Genomic_DNA"/>
</dbReference>
<feature type="compositionally biased region" description="Low complexity" evidence="1">
    <location>
        <begin position="50"/>
        <end position="63"/>
    </location>
</feature>
<dbReference type="Proteomes" id="UP000807306">
    <property type="component" value="Unassembled WGS sequence"/>
</dbReference>
<comment type="caution">
    <text evidence="2">The sequence shown here is derived from an EMBL/GenBank/DDBJ whole genome shotgun (WGS) entry which is preliminary data.</text>
</comment>
<sequence>MPPRKSATRPKRTFKSAAVAVDSDVADESLPESPTLPVTPKQRKSARTSGKTPVTPTPTQTQRGTKRSVEENSDDNSDGSNPEVPKSPKKRRAILTTPEQIQQAARLRVSSRALAFPSQSVDAKVEEDSSSLSDVPSSDTAGIAEESSDVENKAPTDVFLDDLSPDPPKQLELEKCGVYSRKLADPLLRDTYPDRPHLPG</sequence>
<accession>A0A9P6E2J2</accession>
<dbReference type="AlphaFoldDB" id="A0A9P6E2J2"/>
<keyword evidence="3" id="KW-1185">Reference proteome</keyword>
<feature type="region of interest" description="Disordered" evidence="1">
    <location>
        <begin position="1"/>
        <end position="173"/>
    </location>
</feature>
<organism evidence="2 3">
    <name type="scientific">Crepidotus variabilis</name>
    <dbReference type="NCBI Taxonomy" id="179855"/>
    <lineage>
        <taxon>Eukaryota</taxon>
        <taxon>Fungi</taxon>
        <taxon>Dikarya</taxon>
        <taxon>Basidiomycota</taxon>
        <taxon>Agaricomycotina</taxon>
        <taxon>Agaricomycetes</taxon>
        <taxon>Agaricomycetidae</taxon>
        <taxon>Agaricales</taxon>
        <taxon>Agaricineae</taxon>
        <taxon>Crepidotaceae</taxon>
        <taxon>Crepidotus</taxon>
    </lineage>
</organism>
<feature type="compositionally biased region" description="Basic residues" evidence="1">
    <location>
        <begin position="1"/>
        <end position="14"/>
    </location>
</feature>
<gene>
    <name evidence="2" type="ORF">CPB83DRAFT_900781</name>
</gene>